<comment type="subcellular location">
    <subcellularLocation>
        <location evidence="2">Nucleus</location>
    </subcellularLocation>
</comment>
<evidence type="ECO:0000256" key="1">
    <source>
        <dbReference type="ARBA" id="ARBA00001968"/>
    </source>
</evidence>
<keyword evidence="4" id="KW-0540">Nuclease</keyword>
<comment type="cofactor">
    <cofactor evidence="1">
        <name>a divalent metal cation</name>
        <dbReference type="ChEBI" id="CHEBI:60240"/>
    </cofactor>
</comment>
<dbReference type="EMBL" id="KN555021">
    <property type="protein sequence ID" value="KHJ88904.1"/>
    <property type="molecule type" value="Genomic_DNA"/>
</dbReference>
<dbReference type="GO" id="GO:0046872">
    <property type="term" value="F:metal ion binding"/>
    <property type="evidence" value="ECO:0007669"/>
    <property type="project" value="UniProtKB-KW"/>
</dbReference>
<dbReference type="PANTHER" id="PTHR22930:SF289">
    <property type="entry name" value="DDE TNP4 DOMAIN-CONTAINING PROTEIN-RELATED"/>
    <property type="match status" value="1"/>
</dbReference>
<reference evidence="9 10" key="1">
    <citation type="submission" date="2014-03" db="EMBL/GenBank/DDBJ databases">
        <title>Draft genome of the hookworm Oesophagostomum dentatum.</title>
        <authorList>
            <person name="Mitreva M."/>
        </authorList>
    </citation>
    <scope>NUCLEOTIDE SEQUENCE [LARGE SCALE GENOMIC DNA]</scope>
    <source>
        <strain evidence="9 10">OD-Hann</strain>
    </source>
</reference>
<dbReference type="Pfam" id="PF13359">
    <property type="entry name" value="DDE_Tnp_4"/>
    <property type="match status" value="1"/>
</dbReference>
<protein>
    <submittedName>
        <fullName evidence="9">Transposase, IS4 family</fullName>
    </submittedName>
</protein>
<keyword evidence="6" id="KW-0378">Hydrolase</keyword>
<keyword evidence="7" id="KW-0539">Nucleus</keyword>
<evidence type="ECO:0000256" key="7">
    <source>
        <dbReference type="ARBA" id="ARBA00023242"/>
    </source>
</evidence>
<dbReference type="GO" id="GO:0016787">
    <property type="term" value="F:hydrolase activity"/>
    <property type="evidence" value="ECO:0007669"/>
    <property type="project" value="UniProtKB-KW"/>
</dbReference>
<proteinExistence type="inferred from homology"/>
<keyword evidence="10" id="KW-1185">Reference proteome</keyword>
<dbReference type="Gene3D" id="2.30.39.10">
    <property type="entry name" value="Alpha-1-antitrypsin, domain 1"/>
    <property type="match status" value="1"/>
</dbReference>
<dbReference type="InterPro" id="IPR042185">
    <property type="entry name" value="Serpin_sf_2"/>
</dbReference>
<evidence type="ECO:0000313" key="10">
    <source>
        <dbReference type="Proteomes" id="UP000053660"/>
    </source>
</evidence>
<dbReference type="InterPro" id="IPR027806">
    <property type="entry name" value="HARBI1_dom"/>
</dbReference>
<evidence type="ECO:0000313" key="9">
    <source>
        <dbReference type="EMBL" id="KHJ88904.1"/>
    </source>
</evidence>
<name>A0A0B1SVB3_OESDE</name>
<dbReference type="OrthoDB" id="5822669at2759"/>
<evidence type="ECO:0000259" key="8">
    <source>
        <dbReference type="Pfam" id="PF13359"/>
    </source>
</evidence>
<comment type="similarity">
    <text evidence="3">Belongs to the HARBI1 family.</text>
</comment>
<keyword evidence="5" id="KW-0479">Metal-binding</keyword>
<evidence type="ECO:0000256" key="3">
    <source>
        <dbReference type="ARBA" id="ARBA00006958"/>
    </source>
</evidence>
<dbReference type="Proteomes" id="UP000053660">
    <property type="component" value="Unassembled WGS sequence"/>
</dbReference>
<dbReference type="PANTHER" id="PTHR22930">
    <property type="match status" value="1"/>
</dbReference>
<evidence type="ECO:0000256" key="6">
    <source>
        <dbReference type="ARBA" id="ARBA00022801"/>
    </source>
</evidence>
<feature type="non-terminal residue" evidence="9">
    <location>
        <position position="252"/>
    </location>
</feature>
<accession>A0A0B1SVB3</accession>
<feature type="domain" description="DDE Tnp4" evidence="8">
    <location>
        <begin position="38"/>
        <end position="188"/>
    </location>
</feature>
<organism evidence="9 10">
    <name type="scientific">Oesophagostomum dentatum</name>
    <name type="common">Nodular worm</name>
    <dbReference type="NCBI Taxonomy" id="61180"/>
    <lineage>
        <taxon>Eukaryota</taxon>
        <taxon>Metazoa</taxon>
        <taxon>Ecdysozoa</taxon>
        <taxon>Nematoda</taxon>
        <taxon>Chromadorea</taxon>
        <taxon>Rhabditida</taxon>
        <taxon>Rhabditina</taxon>
        <taxon>Rhabditomorpha</taxon>
        <taxon>Strongyloidea</taxon>
        <taxon>Strongylidae</taxon>
        <taxon>Oesophagostomum</taxon>
    </lineage>
</organism>
<dbReference type="AlphaFoldDB" id="A0A0B1SVB3"/>
<dbReference type="GO" id="GO:0005634">
    <property type="term" value="C:nucleus"/>
    <property type="evidence" value="ECO:0007669"/>
    <property type="project" value="UniProtKB-SubCell"/>
</dbReference>
<evidence type="ECO:0000256" key="5">
    <source>
        <dbReference type="ARBA" id="ARBA00022723"/>
    </source>
</evidence>
<evidence type="ECO:0000256" key="2">
    <source>
        <dbReference type="ARBA" id="ARBA00004123"/>
    </source>
</evidence>
<gene>
    <name evidence="9" type="ORF">OESDEN_11291</name>
</gene>
<evidence type="ECO:0000256" key="4">
    <source>
        <dbReference type="ARBA" id="ARBA00022722"/>
    </source>
</evidence>
<dbReference type="InterPro" id="IPR045249">
    <property type="entry name" value="HARBI1-like"/>
</dbReference>
<dbReference type="GO" id="GO:0004518">
    <property type="term" value="F:nuclease activity"/>
    <property type="evidence" value="ECO:0007669"/>
    <property type="project" value="UniProtKB-KW"/>
</dbReference>
<sequence length="252" mass="28435">MVADVVSNRCDTNDLTFCRRNAAAFSRCGLLPNIIGAVDGTCIRISKPPNSGAQFYCRKGYCALNVVAAVNARGRFVYVNANSPASVHDSTIYSLSALREAYERGAFCDGYCFIGDSGFSNGNDILTPFRSPETPAQRNYSKTHKKMRVVVECTFESWKKRFSILESKIRLKPDKAAKVVMACAVLHNMMIDMGIGKRRHLGRRRARIFPSKIEFMNANYVTRLYAEDDDFQVLSLPYRDDTYAFNIFLPKR</sequence>